<dbReference type="SUPFAM" id="SSF103657">
    <property type="entry name" value="BAR/IMD domain-like"/>
    <property type="match status" value="1"/>
</dbReference>
<evidence type="ECO:0000256" key="1">
    <source>
        <dbReference type="ARBA" id="ARBA00004156"/>
    </source>
</evidence>
<dbReference type="CDD" id="cd06862">
    <property type="entry name" value="PX_SNX9_18_like"/>
    <property type="match status" value="1"/>
</dbReference>
<feature type="domain" description="PX" evidence="6">
    <location>
        <begin position="70"/>
        <end position="182"/>
    </location>
</feature>
<name>A0A0N5A990_9BILA</name>
<evidence type="ECO:0000259" key="6">
    <source>
        <dbReference type="PROSITE" id="PS50195"/>
    </source>
</evidence>
<dbReference type="Pfam" id="PF10456">
    <property type="entry name" value="BAR_3_WASP_bdg"/>
    <property type="match status" value="1"/>
</dbReference>
<reference evidence="8" key="1">
    <citation type="submission" date="2017-02" db="UniProtKB">
        <authorList>
            <consortium name="WormBaseParasite"/>
        </authorList>
    </citation>
    <scope>IDENTIFICATION</scope>
</reference>
<dbReference type="PROSITE" id="PS50195">
    <property type="entry name" value="PX"/>
    <property type="match status" value="1"/>
</dbReference>
<dbReference type="Pfam" id="PF00787">
    <property type="entry name" value="PX"/>
    <property type="match status" value="1"/>
</dbReference>
<dbReference type="SMART" id="SM00312">
    <property type="entry name" value="PX"/>
    <property type="match status" value="1"/>
</dbReference>
<keyword evidence="4" id="KW-0472">Membrane</keyword>
<dbReference type="InterPro" id="IPR036871">
    <property type="entry name" value="PX_dom_sf"/>
</dbReference>
<dbReference type="Gene3D" id="3.30.1520.10">
    <property type="entry name" value="Phox-like domain"/>
    <property type="match status" value="1"/>
</dbReference>
<dbReference type="InterPro" id="IPR019497">
    <property type="entry name" value="Sorting_nexin_WASP-bd-dom"/>
</dbReference>
<evidence type="ECO:0000313" key="7">
    <source>
        <dbReference type="Proteomes" id="UP000046393"/>
    </source>
</evidence>
<keyword evidence="5" id="KW-0968">Cytoplasmic vesicle</keyword>
<dbReference type="GO" id="GO:0016197">
    <property type="term" value="P:endosomal transport"/>
    <property type="evidence" value="ECO:0007669"/>
    <property type="project" value="TreeGrafter"/>
</dbReference>
<dbReference type="Gene3D" id="1.20.1270.60">
    <property type="entry name" value="Arfaptin homology (AH) domain/BAR domain"/>
    <property type="match status" value="1"/>
</dbReference>
<comment type="similarity">
    <text evidence="2">Belongs to the sorting nexin family.</text>
</comment>
<sequence>MTKVRAVYKFEAQPNSGELSISVDEVLTVIKESGMEGYILSTTRMNTTSDEKHEIIVNSGPCWEPIAQPYYCVVDKPKKESKLKGLKSFIAYSVTSSLSGIQVFVSRRYKHFDWLHEQLSNKYILTSIPPLPEKQVAGRYEEELIEHRKNILQLWVDKICRHPVLSKSDVWIHFLTCTDEKSWKSGKRKAEKDEYVGGNFLNCVTVPAEPLDVADVQVETFSRCVRSLEDSVRVMYDRVKDLHIRLAGSYKTGWQKLAAGFAGLANSFELDRTDYITSALKECAKVYRHIADQHEESSKKDVDPLMDCLYTYRGLLVNMPEIISIHKVFSIISEHEMEKVRRKVDTVNYAVLAEIHFQHQERGQDFKKMMSVFLEKQAAFYQDISRQLSELSVKFQNS</sequence>
<proteinExistence type="inferred from homology"/>
<dbReference type="InterPro" id="IPR001683">
    <property type="entry name" value="PX_dom"/>
</dbReference>
<dbReference type="PANTHER" id="PTHR45827">
    <property type="entry name" value="SORTING NEXIN"/>
    <property type="match status" value="1"/>
</dbReference>
<dbReference type="InterPro" id="IPR027267">
    <property type="entry name" value="AH/BAR_dom_sf"/>
</dbReference>
<dbReference type="GO" id="GO:0006897">
    <property type="term" value="P:endocytosis"/>
    <property type="evidence" value="ECO:0007669"/>
    <property type="project" value="TreeGrafter"/>
</dbReference>
<keyword evidence="7" id="KW-1185">Reference proteome</keyword>
<evidence type="ECO:0000256" key="2">
    <source>
        <dbReference type="ARBA" id="ARBA00010883"/>
    </source>
</evidence>
<dbReference type="PANTHER" id="PTHR45827:SF1">
    <property type="entry name" value="SORTING NEXIN"/>
    <property type="match status" value="1"/>
</dbReference>
<dbReference type="Proteomes" id="UP000046393">
    <property type="component" value="Unplaced"/>
</dbReference>
<comment type="subcellular location">
    <subcellularLocation>
        <location evidence="1">Cytoplasmic vesicle membrane</location>
    </subcellularLocation>
</comment>
<evidence type="ECO:0000256" key="4">
    <source>
        <dbReference type="ARBA" id="ARBA00023136"/>
    </source>
</evidence>
<accession>A0A0N5A990</accession>
<dbReference type="GO" id="GO:0005886">
    <property type="term" value="C:plasma membrane"/>
    <property type="evidence" value="ECO:0007669"/>
    <property type="project" value="TreeGrafter"/>
</dbReference>
<evidence type="ECO:0000256" key="5">
    <source>
        <dbReference type="ARBA" id="ARBA00023329"/>
    </source>
</evidence>
<dbReference type="SUPFAM" id="SSF64268">
    <property type="entry name" value="PX domain"/>
    <property type="match status" value="1"/>
</dbReference>
<dbReference type="GO" id="GO:0035091">
    <property type="term" value="F:phosphatidylinositol binding"/>
    <property type="evidence" value="ECO:0007669"/>
    <property type="project" value="InterPro"/>
</dbReference>
<keyword evidence="3" id="KW-0728">SH3 domain</keyword>
<dbReference type="STRING" id="451379.A0A0N5A990"/>
<dbReference type="GO" id="GO:0030659">
    <property type="term" value="C:cytoplasmic vesicle membrane"/>
    <property type="evidence" value="ECO:0007669"/>
    <property type="project" value="UniProtKB-SubCell"/>
</dbReference>
<evidence type="ECO:0000256" key="3">
    <source>
        <dbReference type="ARBA" id="ARBA00022443"/>
    </source>
</evidence>
<organism evidence="7 8">
    <name type="scientific">Syphacia muris</name>
    <dbReference type="NCBI Taxonomy" id="451379"/>
    <lineage>
        <taxon>Eukaryota</taxon>
        <taxon>Metazoa</taxon>
        <taxon>Ecdysozoa</taxon>
        <taxon>Nematoda</taxon>
        <taxon>Chromadorea</taxon>
        <taxon>Rhabditida</taxon>
        <taxon>Spirurina</taxon>
        <taxon>Oxyuridomorpha</taxon>
        <taxon>Oxyuroidea</taxon>
        <taxon>Oxyuridae</taxon>
        <taxon>Syphacia</taxon>
    </lineage>
</organism>
<dbReference type="FunFam" id="3.30.1520.10:FF:000004">
    <property type="entry name" value="Sorting nexin"/>
    <property type="match status" value="1"/>
</dbReference>
<evidence type="ECO:0000313" key="8">
    <source>
        <dbReference type="WBParaSite" id="SMUV_0000066001-mRNA-1"/>
    </source>
</evidence>
<protein>
    <submittedName>
        <fullName evidence="8">PX domain-containing protein</fullName>
    </submittedName>
</protein>
<dbReference type="WBParaSite" id="SMUV_0000066001-mRNA-1">
    <property type="protein sequence ID" value="SMUV_0000066001-mRNA-1"/>
    <property type="gene ID" value="SMUV_0000066001"/>
</dbReference>
<dbReference type="GO" id="GO:0097320">
    <property type="term" value="P:plasma membrane tubulation"/>
    <property type="evidence" value="ECO:0007669"/>
    <property type="project" value="TreeGrafter"/>
</dbReference>
<dbReference type="AlphaFoldDB" id="A0A0N5A990"/>
<dbReference type="Gene3D" id="2.30.30.40">
    <property type="entry name" value="SH3 Domains"/>
    <property type="match status" value="1"/>
</dbReference>